<gene>
    <name evidence="4" type="ORF">CKS_2675</name>
    <name evidence="3" type="ORF">DSJ_15010</name>
</gene>
<dbReference type="OrthoDB" id="9805728at2"/>
<evidence type="ECO:0000256" key="1">
    <source>
        <dbReference type="SAM" id="MobiDB-lite"/>
    </source>
</evidence>
<dbReference type="InterPro" id="IPR001279">
    <property type="entry name" value="Metallo-B-lactamas"/>
</dbReference>
<dbReference type="eggNOG" id="COG2220">
    <property type="taxonomic scope" value="Bacteria"/>
</dbReference>
<feature type="compositionally biased region" description="Basic and acidic residues" evidence="1">
    <location>
        <begin position="11"/>
        <end position="29"/>
    </location>
</feature>
<dbReference type="RefSeq" id="WP_006119470.1">
    <property type="nucleotide sequence ID" value="NZ_AHIE01000016.1"/>
</dbReference>
<evidence type="ECO:0000313" key="4">
    <source>
        <dbReference type="EMBL" id="EHU00628.1"/>
    </source>
</evidence>
<dbReference type="Gene3D" id="3.60.15.10">
    <property type="entry name" value="Ribonuclease Z/Hydroxyacylglutathione hydrolase-like"/>
    <property type="match status" value="1"/>
</dbReference>
<dbReference type="EMBL" id="CP017581">
    <property type="protein sequence ID" value="ARF50519.1"/>
    <property type="molecule type" value="Genomic_DNA"/>
</dbReference>
<sequence>MAWKNPWYDSSKPHHTAEGFRNPEPDSRQQGDLQRWRRERKAQGLPHPPRQGYDQFITQWWQPADLNGEDDRLWWLGHAALLMRINQHYILIDPALSRRASPLPFIGPERKTPSPLAIDQLPRLDYVLISHNHYDHLDKPTIKQIVRRFPDTIFLVPLGLAEWCKRHGVKQVHELDWWQQKVFAGIQFDAVPARHWSMRTVTNRNRTLWCGWVIRTASLRFWFSGDSGYSDSLLAIAQHYGPFNLAALPIGAYAPRWFMGAQHMDPQQAVALWRAIGQPLTLPIQWGVFELADESLDAPPAELQRALAQSGEVQQNFAPWKIGASHSLSDLNPT</sequence>
<evidence type="ECO:0000313" key="5">
    <source>
        <dbReference type="Proteomes" id="UP000005050"/>
    </source>
</evidence>
<dbReference type="Proteomes" id="UP000005050">
    <property type="component" value="Unassembled WGS sequence"/>
</dbReference>
<dbReference type="SUPFAM" id="SSF56281">
    <property type="entry name" value="Metallo-hydrolase/oxidoreductase"/>
    <property type="match status" value="1"/>
</dbReference>
<evidence type="ECO:0000313" key="3">
    <source>
        <dbReference type="EMBL" id="ARF50519.1"/>
    </source>
</evidence>
<dbReference type="GO" id="GO:0005737">
    <property type="term" value="C:cytoplasm"/>
    <property type="evidence" value="ECO:0007669"/>
    <property type="project" value="TreeGrafter"/>
</dbReference>
<keyword evidence="6" id="KW-1185">Reference proteome</keyword>
<dbReference type="PATRIC" id="fig|660596.6.peg.2125"/>
<dbReference type="Proteomes" id="UP000192380">
    <property type="component" value="Chromosome"/>
</dbReference>
<evidence type="ECO:0000259" key="2">
    <source>
        <dbReference type="Pfam" id="PF12706"/>
    </source>
</evidence>
<dbReference type="PANTHER" id="PTHR15032:SF4">
    <property type="entry name" value="N-ACYL-PHOSPHATIDYLETHANOLAMINE-HYDROLYZING PHOSPHOLIPASE D"/>
    <property type="match status" value="1"/>
</dbReference>
<protein>
    <submittedName>
        <fullName evidence="3">MBL fold metallo-hydrolase</fullName>
    </submittedName>
</protein>
<dbReference type="PANTHER" id="PTHR15032">
    <property type="entry name" value="N-ACYL-PHOSPHATIDYLETHANOLAMINE-HYDROLYZING PHOSPHOLIPASE D"/>
    <property type="match status" value="1"/>
</dbReference>
<feature type="domain" description="Metallo-beta-lactamase" evidence="2">
    <location>
        <begin position="88"/>
        <end position="284"/>
    </location>
</feature>
<reference evidence="4 5" key="1">
    <citation type="journal article" date="2012" name="Mol. Microbiol.">
        <title>The genetic and structural basis of two distinct terminal side branch residues in stewartan and amylovoran exopolysaccharides and their potential role in host adaptation.</title>
        <authorList>
            <person name="Wang X."/>
            <person name="Yang F."/>
            <person name="von Bodman S.B."/>
        </authorList>
    </citation>
    <scope>NUCLEOTIDE SEQUENCE [LARGE SCALE GENOMIC DNA]</scope>
    <source>
        <strain evidence="4 5">DC283</strain>
    </source>
</reference>
<dbReference type="EMBL" id="AHIE01000016">
    <property type="protein sequence ID" value="EHU00628.1"/>
    <property type="molecule type" value="Genomic_DNA"/>
</dbReference>
<dbReference type="InterPro" id="IPR036866">
    <property type="entry name" value="RibonucZ/Hydroxyglut_hydro"/>
</dbReference>
<proteinExistence type="predicted"/>
<reference evidence="3 6" key="3">
    <citation type="submission" date="2016-10" db="EMBL/GenBank/DDBJ databases">
        <title>Complete Genome Assembly of Pantoea stewartii subsp. stewartii DC283, a Corn Pathogen.</title>
        <authorList>
            <person name="Duong D.A."/>
            <person name="Stevens A.M."/>
            <person name="Jensen R.V."/>
        </authorList>
    </citation>
    <scope>NUCLEOTIDE SEQUENCE [LARGE SCALE GENOMIC DNA]</scope>
    <source>
        <strain evidence="3 6">DC283</strain>
    </source>
</reference>
<accession>H3RDH2</accession>
<evidence type="ECO:0000313" key="6">
    <source>
        <dbReference type="Proteomes" id="UP000192380"/>
    </source>
</evidence>
<dbReference type="KEGG" id="pstw:DSJ_15010"/>
<reference evidence="4" key="2">
    <citation type="submission" date="2012-01" db="EMBL/GenBank/DDBJ databases">
        <authorList>
            <person name="Biehl B.S."/>
            <person name="Ding Y."/>
            <person name="Dugan-Rocha S.P."/>
            <person name="Gibbs R.A."/>
            <person name="Glasner J.D."/>
            <person name="Kovar C."/>
            <person name="Muzny D.M."/>
            <person name="Neeno-Eckwall E.C."/>
            <person name="Perna N.T."/>
            <person name="Qin X."/>
            <person name="von Bodman S.B."/>
            <person name="Weinstock G.M."/>
        </authorList>
    </citation>
    <scope>NUCLEOTIDE SEQUENCE</scope>
    <source>
        <strain evidence="4">DC283</strain>
    </source>
</reference>
<dbReference type="AlphaFoldDB" id="H3RDH2"/>
<organism evidence="4 5">
    <name type="scientific">Pantoea stewartii subsp. stewartii DC283</name>
    <dbReference type="NCBI Taxonomy" id="660596"/>
    <lineage>
        <taxon>Bacteria</taxon>
        <taxon>Pseudomonadati</taxon>
        <taxon>Pseudomonadota</taxon>
        <taxon>Gammaproteobacteria</taxon>
        <taxon>Enterobacterales</taxon>
        <taxon>Erwiniaceae</taxon>
        <taxon>Pantoea</taxon>
    </lineage>
</organism>
<dbReference type="STRING" id="660596.DSJ_15010"/>
<dbReference type="Pfam" id="PF12706">
    <property type="entry name" value="Lactamase_B_2"/>
    <property type="match status" value="1"/>
</dbReference>
<feature type="region of interest" description="Disordered" evidence="1">
    <location>
        <begin position="1"/>
        <end position="51"/>
    </location>
</feature>
<name>H3RDH2_PANSE</name>